<feature type="region of interest" description="Disordered" evidence="3">
    <location>
        <begin position="112"/>
        <end position="212"/>
    </location>
</feature>
<feature type="domain" description="FAM192A/Fyv6 N-terminal" evidence="4">
    <location>
        <begin position="11"/>
        <end position="111"/>
    </location>
</feature>
<keyword evidence="2" id="KW-0539">Nucleus</keyword>
<dbReference type="InterPro" id="IPR019331">
    <property type="entry name" value="FAM192A/Fyv6_N"/>
</dbReference>
<gene>
    <name evidence="5" type="ORF">K7432_003377</name>
</gene>
<evidence type="ECO:0000256" key="3">
    <source>
        <dbReference type="SAM" id="MobiDB-lite"/>
    </source>
</evidence>
<accession>A0ABR2W6N5</accession>
<protein>
    <recommendedName>
        <fullName evidence="4">FAM192A/Fyv6 N-terminal domain-containing protein</fullName>
    </recommendedName>
</protein>
<sequence length="212" mass="24532">MESGFTLKKSFISEESVEEIKRKKQEEWEKAYENAEIKPPVEEYDARPLYQRLAEQRIIKEEAILEAAKFSNLIHRIDDDEFDFLKTLDDEERKKKIDLLKQERDELEKYRKAVKEASQSTVAEPNTTIVSKVNLDSKPRKRDLQRDILQSAIKKRRDSGGESQSSSKKQMTRSDTTTVSLPKTTKSNPSSEQITTTNPLLGLVDYSDEESE</sequence>
<evidence type="ECO:0000256" key="1">
    <source>
        <dbReference type="ARBA" id="ARBA00004123"/>
    </source>
</evidence>
<dbReference type="PANTHER" id="PTHR13495:SF0">
    <property type="entry name" value="PSME3-INTERACTING PROTEIN"/>
    <property type="match status" value="1"/>
</dbReference>
<evidence type="ECO:0000259" key="4">
    <source>
        <dbReference type="Pfam" id="PF10187"/>
    </source>
</evidence>
<feature type="compositionally biased region" description="Polar residues" evidence="3">
    <location>
        <begin position="117"/>
        <end position="131"/>
    </location>
</feature>
<dbReference type="EMBL" id="JASJQH010006978">
    <property type="protein sequence ID" value="KAK9721497.1"/>
    <property type="molecule type" value="Genomic_DNA"/>
</dbReference>
<name>A0ABR2W6N5_9FUNG</name>
<dbReference type="InterPro" id="IPR039845">
    <property type="entry name" value="FAM192A"/>
</dbReference>
<comment type="subcellular location">
    <subcellularLocation>
        <location evidence="1">Nucleus</location>
    </subcellularLocation>
</comment>
<feature type="compositionally biased region" description="Polar residues" evidence="3">
    <location>
        <begin position="173"/>
        <end position="199"/>
    </location>
</feature>
<comment type="caution">
    <text evidence="5">The sequence shown here is derived from an EMBL/GenBank/DDBJ whole genome shotgun (WGS) entry which is preliminary data.</text>
</comment>
<evidence type="ECO:0000313" key="6">
    <source>
        <dbReference type="Proteomes" id="UP001479436"/>
    </source>
</evidence>
<keyword evidence="6" id="KW-1185">Reference proteome</keyword>
<evidence type="ECO:0000256" key="2">
    <source>
        <dbReference type="ARBA" id="ARBA00023242"/>
    </source>
</evidence>
<reference evidence="5 6" key="1">
    <citation type="submission" date="2023-04" db="EMBL/GenBank/DDBJ databases">
        <title>Genome of Basidiobolus ranarum AG-B5.</title>
        <authorList>
            <person name="Stajich J.E."/>
            <person name="Carter-House D."/>
            <person name="Gryganskyi A."/>
        </authorList>
    </citation>
    <scope>NUCLEOTIDE SEQUENCE [LARGE SCALE GENOMIC DNA]</scope>
    <source>
        <strain evidence="5 6">AG-B5</strain>
    </source>
</reference>
<dbReference type="Proteomes" id="UP001479436">
    <property type="component" value="Unassembled WGS sequence"/>
</dbReference>
<dbReference type="PANTHER" id="PTHR13495">
    <property type="entry name" value="NEFA-INTERACTING NUCLEAR PROTEIN NIP30"/>
    <property type="match status" value="1"/>
</dbReference>
<feature type="compositionally biased region" description="Basic and acidic residues" evidence="3">
    <location>
        <begin position="135"/>
        <end position="146"/>
    </location>
</feature>
<proteinExistence type="predicted"/>
<evidence type="ECO:0000313" key="5">
    <source>
        <dbReference type="EMBL" id="KAK9721497.1"/>
    </source>
</evidence>
<organism evidence="5 6">
    <name type="scientific">Basidiobolus ranarum</name>
    <dbReference type="NCBI Taxonomy" id="34480"/>
    <lineage>
        <taxon>Eukaryota</taxon>
        <taxon>Fungi</taxon>
        <taxon>Fungi incertae sedis</taxon>
        <taxon>Zoopagomycota</taxon>
        <taxon>Entomophthoromycotina</taxon>
        <taxon>Basidiobolomycetes</taxon>
        <taxon>Basidiobolales</taxon>
        <taxon>Basidiobolaceae</taxon>
        <taxon>Basidiobolus</taxon>
    </lineage>
</organism>
<dbReference type="Pfam" id="PF10187">
    <property type="entry name" value="FAM192A_Fyv6_N"/>
    <property type="match status" value="1"/>
</dbReference>